<reference evidence="1" key="1">
    <citation type="submission" date="2020-06" db="EMBL/GenBank/DDBJ databases">
        <authorList>
            <person name="Onetto C."/>
        </authorList>
    </citation>
    <scope>NUCLEOTIDE SEQUENCE</scope>
</reference>
<dbReference type="SUPFAM" id="SSF74788">
    <property type="entry name" value="Cullin repeat-like"/>
    <property type="match status" value="1"/>
</dbReference>
<dbReference type="EMBL" id="CAINUL010000006">
    <property type="protein sequence ID" value="CAD0110438.1"/>
    <property type="molecule type" value="Genomic_DNA"/>
</dbReference>
<dbReference type="OrthoDB" id="3902216at2759"/>
<dbReference type="Proteomes" id="UP000745764">
    <property type="component" value="Unassembled WGS sequence"/>
</dbReference>
<accession>A0A9N8PSY2</accession>
<dbReference type="AlphaFoldDB" id="A0A9N8PSY2"/>
<comment type="caution">
    <text evidence="1">The sequence shown here is derived from an EMBL/GenBank/DDBJ whole genome shotgun (WGS) entry which is preliminary data.</text>
</comment>
<name>A0A9N8PSY2_9PEZI</name>
<evidence type="ECO:0000313" key="1">
    <source>
        <dbReference type="EMBL" id="CAD0110438.1"/>
    </source>
</evidence>
<gene>
    <name evidence="1" type="ORF">AWRI4620_LOCUS4693</name>
</gene>
<organism evidence="1 2">
    <name type="scientific">Aureobasidium uvarum</name>
    <dbReference type="NCBI Taxonomy" id="2773716"/>
    <lineage>
        <taxon>Eukaryota</taxon>
        <taxon>Fungi</taxon>
        <taxon>Dikarya</taxon>
        <taxon>Ascomycota</taxon>
        <taxon>Pezizomycotina</taxon>
        <taxon>Dothideomycetes</taxon>
        <taxon>Dothideomycetidae</taxon>
        <taxon>Dothideales</taxon>
        <taxon>Saccotheciaceae</taxon>
        <taxon>Aureobasidium</taxon>
    </lineage>
</organism>
<protein>
    <submittedName>
        <fullName evidence="1">Uncharacterized protein</fullName>
    </submittedName>
</protein>
<evidence type="ECO:0000313" key="2">
    <source>
        <dbReference type="Proteomes" id="UP000745764"/>
    </source>
</evidence>
<dbReference type="Gene3D" id="1.20.1310.10">
    <property type="entry name" value="Cullin Repeats"/>
    <property type="match status" value="1"/>
</dbReference>
<sequence>MAKNATAMPQLPGKDDIQGTWDFLAIGVEKIMNHLRDGIDLKTYMSLYTAIHNFCTAQKAVGQTTNLNATHRGGQSRHRFTILHAPAS</sequence>
<dbReference type="InterPro" id="IPR016159">
    <property type="entry name" value="Cullin_repeat-like_dom_sf"/>
</dbReference>
<keyword evidence="2" id="KW-1185">Reference proteome</keyword>
<proteinExistence type="predicted"/>